<evidence type="ECO:0000313" key="2">
    <source>
        <dbReference type="Proteomes" id="UP000028605"/>
    </source>
</evidence>
<dbReference type="EMBL" id="JMPK01000051">
    <property type="protein sequence ID" value="KFC86519.1"/>
    <property type="molecule type" value="Genomic_DNA"/>
</dbReference>
<protein>
    <submittedName>
        <fullName evidence="1">Uncharacterized protein</fullName>
    </submittedName>
</protein>
<dbReference type="AlphaFoldDB" id="A0ABD3ZD71"/>
<dbReference type="Proteomes" id="UP000028605">
    <property type="component" value="Unassembled WGS sequence"/>
</dbReference>
<name>A0ABD3ZD71_HAFAL</name>
<organism evidence="1 2">
    <name type="scientific">Hafnia alvei ATCC 13337</name>
    <dbReference type="NCBI Taxonomy" id="910996"/>
    <lineage>
        <taxon>Bacteria</taxon>
        <taxon>Pseudomonadati</taxon>
        <taxon>Pseudomonadota</taxon>
        <taxon>Gammaproteobacteria</taxon>
        <taxon>Enterobacterales</taxon>
        <taxon>Hafniaceae</taxon>
        <taxon>Hafnia</taxon>
    </lineage>
</organism>
<gene>
    <name evidence="1" type="ORF">GHAL_3047</name>
</gene>
<reference evidence="2" key="1">
    <citation type="submission" date="2014-05" db="EMBL/GenBank/DDBJ databases">
        <title>ATOL: Assembling a taxonomically balanced genome-scale reconstruction of the evolutionary history of the Enterobacteriaceae.</title>
        <authorList>
            <person name="Plunkett G. III"/>
            <person name="Neeno-Eckwall E.C."/>
            <person name="Glasner J.D."/>
            <person name="Perna N.T."/>
        </authorList>
    </citation>
    <scope>NUCLEOTIDE SEQUENCE [LARGE SCALE GENOMIC DNA]</scope>
    <source>
        <strain evidence="2">ATCC 13337</strain>
    </source>
</reference>
<evidence type="ECO:0000313" key="1">
    <source>
        <dbReference type="EMBL" id="KFC86519.1"/>
    </source>
</evidence>
<accession>A0ABD3ZD71</accession>
<proteinExistence type="predicted"/>
<sequence>MFKFWLGESPVQGCTGGVWGAWDGRYQTGKQGNLMILLTKQGKQIVN</sequence>
<comment type="caution">
    <text evidence="1">The sequence shown here is derived from an EMBL/GenBank/DDBJ whole genome shotgun (WGS) entry which is preliminary data.</text>
</comment>